<name>A0A6C0FPS4_9BACL</name>
<evidence type="ECO:0000313" key="1">
    <source>
        <dbReference type="EMBL" id="QHT59136.1"/>
    </source>
</evidence>
<accession>A0A6C0FPS4</accession>
<dbReference type="Proteomes" id="UP000476064">
    <property type="component" value="Chromosome"/>
</dbReference>
<dbReference type="AlphaFoldDB" id="A0A6C0FPS4"/>
<dbReference type="RefSeq" id="WP_162355204.1">
    <property type="nucleotide sequence ID" value="NZ_CP048209.1"/>
</dbReference>
<dbReference type="EMBL" id="CP048209">
    <property type="protein sequence ID" value="QHT59136.1"/>
    <property type="molecule type" value="Genomic_DNA"/>
</dbReference>
<organism evidence="1 2">
    <name type="scientific">Paenibacillus lycopersici</name>
    <dbReference type="NCBI Taxonomy" id="2704462"/>
    <lineage>
        <taxon>Bacteria</taxon>
        <taxon>Bacillati</taxon>
        <taxon>Bacillota</taxon>
        <taxon>Bacilli</taxon>
        <taxon>Bacillales</taxon>
        <taxon>Paenibacillaceae</taxon>
        <taxon>Paenibacillus</taxon>
    </lineage>
</organism>
<protein>
    <submittedName>
        <fullName evidence="1">BtrH N-terminal domain-containing protein</fullName>
    </submittedName>
</protein>
<sequence length="332" mass="37173">MSRVMLHDIRMKRESKSYADSLHAILTAAGLFQGPKYLLSGLSGLAFKFAVHRKLLPFSVSAYGQWGNEHDPAIENLGLFSISDGGRTRHPTFPQYQRDAVDWVKQSLDAGIGAIYWIPEFGVICGYDDEDEVFYVLDGRNEEPSVVLYDNLGLNFTPFWCCQIFGERVEIDLADMVLESLRLAIRDWETPHKTLPDTEIASGRLAFAFFRDGLAAGGYDERGAAYILTDYVYTRGEIADYLHDVRHALPVLGEAAALYAELRGALKAIDGCWTHGPDGKRIDPARIALLCDVMRQAEALEERAVAVFAVISAQFPDRKRSTVPRWGEHTPR</sequence>
<dbReference type="KEGG" id="plyc:GXP70_03605"/>
<proteinExistence type="predicted"/>
<keyword evidence="2" id="KW-1185">Reference proteome</keyword>
<reference evidence="1 2" key="1">
    <citation type="submission" date="2020-01" db="EMBL/GenBank/DDBJ databases">
        <title>Paenibacillus sp. nov., isolated from tomato rhizosphere.</title>
        <authorList>
            <person name="Weon H.-Y."/>
            <person name="Lee S.A."/>
        </authorList>
    </citation>
    <scope>NUCLEOTIDE SEQUENCE [LARGE SCALE GENOMIC DNA]</scope>
    <source>
        <strain evidence="1 2">12200R-189</strain>
    </source>
</reference>
<gene>
    <name evidence="1" type="ORF">GXP70_03605</name>
</gene>
<evidence type="ECO:0000313" key="2">
    <source>
        <dbReference type="Proteomes" id="UP000476064"/>
    </source>
</evidence>